<gene>
    <name evidence="2" type="ORF">AVDCRST_MAG90-3230</name>
</gene>
<proteinExistence type="predicted"/>
<evidence type="ECO:0000256" key="1">
    <source>
        <dbReference type="SAM" id="SignalP"/>
    </source>
</evidence>
<dbReference type="EMBL" id="CADCUC010000687">
    <property type="protein sequence ID" value="CAA9364138.1"/>
    <property type="molecule type" value="Genomic_DNA"/>
</dbReference>
<reference evidence="2" key="1">
    <citation type="submission" date="2020-02" db="EMBL/GenBank/DDBJ databases">
        <authorList>
            <person name="Meier V. D."/>
        </authorList>
    </citation>
    <scope>NUCLEOTIDE SEQUENCE</scope>
    <source>
        <strain evidence="2">AVDCRST_MAG90</strain>
    </source>
</reference>
<feature type="chain" id="PRO_5026770810" evidence="1">
    <location>
        <begin position="22"/>
        <end position="299"/>
    </location>
</feature>
<dbReference type="AlphaFoldDB" id="A0A6J4MR10"/>
<name>A0A6J4MR10_9HYPH</name>
<keyword evidence="1" id="KW-0732">Signal</keyword>
<protein>
    <submittedName>
        <fullName evidence="2">Uncharacterized protein</fullName>
    </submittedName>
</protein>
<sequence>MNQRLIIIAAVSLLASGSGLAQPRPGSGDETRIEVPGGDIFGFTDPADVGDAGDKSLGLETTTRIGKTRGLYASPTLKTELSHTIAPNLAVSLASFLTGHRIRAVPGLDDRSSVRFDGLSTEVLYRFLERGPGNPFAATFSFEPRISRVDELTGERATGYEAEFKLFLDAVLVPERLYGAVNLNYAVGAQRAPSGSGGTSEASSGTAISGALAYQLSERLFIGGEARWLTEFSGALLNDLSGQALFAGPTMLVKLSDKAAFNVSWTPQIAGRSQDNPGRRLDLDNFERHQLRVKFATNF</sequence>
<evidence type="ECO:0000313" key="2">
    <source>
        <dbReference type="EMBL" id="CAA9364138.1"/>
    </source>
</evidence>
<feature type="signal peptide" evidence="1">
    <location>
        <begin position="1"/>
        <end position="21"/>
    </location>
</feature>
<organism evidence="2">
    <name type="scientific">uncultured Microvirga sp</name>
    <dbReference type="NCBI Taxonomy" id="412392"/>
    <lineage>
        <taxon>Bacteria</taxon>
        <taxon>Pseudomonadati</taxon>
        <taxon>Pseudomonadota</taxon>
        <taxon>Alphaproteobacteria</taxon>
        <taxon>Hyphomicrobiales</taxon>
        <taxon>Methylobacteriaceae</taxon>
        <taxon>Microvirga</taxon>
        <taxon>environmental samples</taxon>
    </lineage>
</organism>
<accession>A0A6J4MR10</accession>